<name>A0AA39NVD6_9AGAR</name>
<comment type="caution">
    <text evidence="1">The sequence shown here is derived from an EMBL/GenBank/DDBJ whole genome shotgun (WGS) entry which is preliminary data.</text>
</comment>
<proteinExistence type="predicted"/>
<protein>
    <submittedName>
        <fullName evidence="1">Uncharacterized protein</fullName>
    </submittedName>
</protein>
<sequence length="215" mass="24405">MDLDHNTNEQPFIMKPTKTLAQIILDRITCKNDDFMALIQQHPHAYAERLYLGFVASVTVDKPQGDDSQICTEITKIGELIDTVKKYEARILNLAGVGPELAEVHEYQDCMEEVQWWLEDILCGIMEEVEVLFCSHESHQLLYQQVMKQVNGNVFHTWKHSVVVIFTGSKDHLDIIPSQHTGIMGAHRGKRGVALEDSARYSKNQGSDLIPTLTD</sequence>
<dbReference type="AlphaFoldDB" id="A0AA39NVD6"/>
<dbReference type="EMBL" id="JAUEPR010000039">
    <property type="protein sequence ID" value="KAK0472591.1"/>
    <property type="molecule type" value="Genomic_DNA"/>
</dbReference>
<reference evidence="1" key="1">
    <citation type="submission" date="2023-06" db="EMBL/GenBank/DDBJ databases">
        <authorList>
            <consortium name="Lawrence Berkeley National Laboratory"/>
            <person name="Ahrendt S."/>
            <person name="Sahu N."/>
            <person name="Indic B."/>
            <person name="Wong-Bajracharya J."/>
            <person name="Merenyi Z."/>
            <person name="Ke H.-M."/>
            <person name="Monk M."/>
            <person name="Kocsube S."/>
            <person name="Drula E."/>
            <person name="Lipzen A."/>
            <person name="Balint B."/>
            <person name="Henrissat B."/>
            <person name="Andreopoulos B."/>
            <person name="Martin F.M."/>
            <person name="Harder C.B."/>
            <person name="Rigling D."/>
            <person name="Ford K.L."/>
            <person name="Foster G.D."/>
            <person name="Pangilinan J."/>
            <person name="Papanicolaou A."/>
            <person name="Barry K."/>
            <person name="LaButti K."/>
            <person name="Viragh M."/>
            <person name="Koriabine M."/>
            <person name="Yan M."/>
            <person name="Riley R."/>
            <person name="Champramary S."/>
            <person name="Plett K.L."/>
            <person name="Tsai I.J."/>
            <person name="Slot J."/>
            <person name="Sipos G."/>
            <person name="Plett J."/>
            <person name="Nagy L.G."/>
            <person name="Grigoriev I.V."/>
        </authorList>
    </citation>
    <scope>NUCLEOTIDE SEQUENCE</scope>
    <source>
        <strain evidence="1">ICMP 16352</strain>
    </source>
</reference>
<gene>
    <name evidence="1" type="ORF">IW261DRAFT_1424181</name>
</gene>
<organism evidence="1 2">
    <name type="scientific">Armillaria novae-zelandiae</name>
    <dbReference type="NCBI Taxonomy" id="153914"/>
    <lineage>
        <taxon>Eukaryota</taxon>
        <taxon>Fungi</taxon>
        <taxon>Dikarya</taxon>
        <taxon>Basidiomycota</taxon>
        <taxon>Agaricomycotina</taxon>
        <taxon>Agaricomycetes</taxon>
        <taxon>Agaricomycetidae</taxon>
        <taxon>Agaricales</taxon>
        <taxon>Marasmiineae</taxon>
        <taxon>Physalacriaceae</taxon>
        <taxon>Armillaria</taxon>
    </lineage>
</organism>
<accession>A0AA39NVD6</accession>
<keyword evidence="2" id="KW-1185">Reference proteome</keyword>
<evidence type="ECO:0000313" key="2">
    <source>
        <dbReference type="Proteomes" id="UP001175227"/>
    </source>
</evidence>
<dbReference type="Proteomes" id="UP001175227">
    <property type="component" value="Unassembled WGS sequence"/>
</dbReference>
<evidence type="ECO:0000313" key="1">
    <source>
        <dbReference type="EMBL" id="KAK0472591.1"/>
    </source>
</evidence>